<evidence type="ECO:0000259" key="5">
    <source>
        <dbReference type="Pfam" id="PF22780"/>
    </source>
</evidence>
<dbReference type="InterPro" id="IPR055178">
    <property type="entry name" value="RsdA/BaiN/AoA(So)-like_dom"/>
</dbReference>
<gene>
    <name evidence="6" type="ORF">QOZ99_000186</name>
</gene>
<dbReference type="SUPFAM" id="SSF160996">
    <property type="entry name" value="HI0933 insert domain-like"/>
    <property type="match status" value="1"/>
</dbReference>
<dbReference type="InterPro" id="IPR036188">
    <property type="entry name" value="FAD/NAD-bd_sf"/>
</dbReference>
<accession>A0ABU0LKX1</accession>
<dbReference type="RefSeq" id="WP_306888000.1">
    <property type="nucleotide sequence ID" value="NZ_JAUSVR010000001.1"/>
</dbReference>
<comment type="caution">
    <text evidence="6">The sequence shown here is derived from an EMBL/GenBank/DDBJ whole genome shotgun (WGS) entry which is preliminary data.</text>
</comment>
<evidence type="ECO:0000259" key="4">
    <source>
        <dbReference type="Pfam" id="PF03486"/>
    </source>
</evidence>
<feature type="domain" description="RsdA/BaiN/AoA(So)-like insert" evidence="5">
    <location>
        <begin position="191"/>
        <end position="340"/>
    </location>
</feature>
<keyword evidence="2" id="KW-0285">Flavoprotein</keyword>
<keyword evidence="7" id="KW-1185">Reference proteome</keyword>
<dbReference type="EMBL" id="JAUSVR010000001">
    <property type="protein sequence ID" value="MDQ0509309.1"/>
    <property type="molecule type" value="Genomic_DNA"/>
</dbReference>
<dbReference type="Gene3D" id="3.50.50.60">
    <property type="entry name" value="FAD/NAD(P)-binding domain"/>
    <property type="match status" value="1"/>
</dbReference>
<evidence type="ECO:0000313" key="6">
    <source>
        <dbReference type="EMBL" id="MDQ0509309.1"/>
    </source>
</evidence>
<dbReference type="InterPro" id="IPR057661">
    <property type="entry name" value="RsdA/BaiN/AoA(So)_Rossmann"/>
</dbReference>
<sequence length="395" mass="42431">MRPSARVDVVVLGAGAAGMMCAWEAGKRGRSVVVIDHARAPGEKIRISGGGRCNFTHLDATPRTYLSANPGFAISALKRYTPQDFVRLVDQHGIAWHEKARGQLFCDGSARQIVDMLTRGLADVGAELRLATTVTDIERSADGFMLATSTGALACRALVVATGGKSIPKMGATGFGYDLAERFGLPVLPTRPGLVPLTLDPALLERLAPLAGVAVEARVRHGKTRFEDGLLFTHRGLSGPAILQISSYWREGEEIEIALAPATDVFTRLREARAHQGRQAPASVLAGFLPKRLAQRIGEQEAGAKNLADLPDTRLRRIEAAVNGWRLKPTASEGYRTAEVTLGGVDTAGLDSRSMQARHVPNLYFIGEVVDVTGWLGGYNFQWAWSSGWVAGQSV</sequence>
<dbReference type="InterPro" id="IPR023166">
    <property type="entry name" value="BaiN-like_dom_sf"/>
</dbReference>
<protein>
    <submittedName>
        <fullName evidence="6">Rossmann fold flavoprotein</fullName>
    </submittedName>
</protein>
<comment type="cofactor">
    <cofactor evidence="1">
        <name>FAD</name>
        <dbReference type="ChEBI" id="CHEBI:57692"/>
    </cofactor>
</comment>
<evidence type="ECO:0000256" key="2">
    <source>
        <dbReference type="ARBA" id="ARBA00022630"/>
    </source>
</evidence>
<dbReference type="Gene3D" id="1.10.8.260">
    <property type="entry name" value="HI0933 insert domain-like"/>
    <property type="match status" value="1"/>
</dbReference>
<reference evidence="6 7" key="1">
    <citation type="submission" date="2023-07" db="EMBL/GenBank/DDBJ databases">
        <title>Genomic Encyclopedia of Type Strains, Phase IV (KMG-IV): sequencing the most valuable type-strain genomes for metagenomic binning, comparative biology and taxonomic classification.</title>
        <authorList>
            <person name="Goeker M."/>
        </authorList>
    </citation>
    <scope>NUCLEOTIDE SEQUENCE [LARGE SCALE GENOMIC DNA]</scope>
    <source>
        <strain evidence="6 7">DSM 15561</strain>
    </source>
</reference>
<dbReference type="Proteomes" id="UP001235094">
    <property type="component" value="Unassembled WGS sequence"/>
</dbReference>
<dbReference type="PANTHER" id="PTHR42887">
    <property type="entry name" value="OS12G0638800 PROTEIN"/>
    <property type="match status" value="1"/>
</dbReference>
<keyword evidence="3" id="KW-0274">FAD</keyword>
<evidence type="ECO:0000256" key="1">
    <source>
        <dbReference type="ARBA" id="ARBA00001974"/>
    </source>
</evidence>
<dbReference type="Gene3D" id="2.40.30.10">
    <property type="entry name" value="Translation factors"/>
    <property type="match status" value="1"/>
</dbReference>
<name>A0ABU0LKX1_9HYPH</name>
<feature type="domain" description="RsdA/BaiN/AoA(So)-like Rossmann fold-like" evidence="4">
    <location>
        <begin position="8"/>
        <end position="393"/>
    </location>
</feature>
<dbReference type="NCBIfam" id="TIGR00275">
    <property type="entry name" value="aminoacetone oxidase family FAD-binding enzyme"/>
    <property type="match status" value="1"/>
</dbReference>
<dbReference type="Pfam" id="PF22780">
    <property type="entry name" value="HI0933_like_1st"/>
    <property type="match status" value="1"/>
</dbReference>
<dbReference type="SUPFAM" id="SSF51905">
    <property type="entry name" value="FAD/NAD(P)-binding domain"/>
    <property type="match status" value="1"/>
</dbReference>
<dbReference type="PRINTS" id="PR00411">
    <property type="entry name" value="PNDRDTASEI"/>
</dbReference>
<evidence type="ECO:0000256" key="3">
    <source>
        <dbReference type="ARBA" id="ARBA00022827"/>
    </source>
</evidence>
<dbReference type="PRINTS" id="PR00368">
    <property type="entry name" value="FADPNR"/>
</dbReference>
<dbReference type="PANTHER" id="PTHR42887:SF2">
    <property type="entry name" value="OS12G0638800 PROTEIN"/>
    <property type="match status" value="1"/>
</dbReference>
<dbReference type="InterPro" id="IPR004792">
    <property type="entry name" value="BaiN-like"/>
</dbReference>
<proteinExistence type="predicted"/>
<organism evidence="6 7">
    <name type="scientific">Ancylobacter amanitiformis</name>
    <dbReference type="NCBI Taxonomy" id="217069"/>
    <lineage>
        <taxon>Bacteria</taxon>
        <taxon>Pseudomonadati</taxon>
        <taxon>Pseudomonadota</taxon>
        <taxon>Alphaproteobacteria</taxon>
        <taxon>Hyphomicrobiales</taxon>
        <taxon>Xanthobacteraceae</taxon>
        <taxon>Ancylobacter</taxon>
    </lineage>
</organism>
<dbReference type="Pfam" id="PF03486">
    <property type="entry name" value="HI0933_like"/>
    <property type="match status" value="1"/>
</dbReference>
<evidence type="ECO:0000313" key="7">
    <source>
        <dbReference type="Proteomes" id="UP001235094"/>
    </source>
</evidence>